<comment type="caution">
    <text evidence="1">The sequence shown here is derived from an EMBL/GenBank/DDBJ whole genome shotgun (WGS) entry which is preliminary data.</text>
</comment>
<evidence type="ECO:0000313" key="2">
    <source>
        <dbReference type="Proteomes" id="UP000179243"/>
    </source>
</evidence>
<proteinExistence type="predicted"/>
<protein>
    <recommendedName>
        <fullName evidence="3">Fibronectin type-III domain-containing protein</fullName>
    </recommendedName>
</protein>
<dbReference type="PROSITE" id="PS51257">
    <property type="entry name" value="PROKAR_LIPOPROTEIN"/>
    <property type="match status" value="1"/>
</dbReference>
<dbReference type="Gene3D" id="2.60.40.10">
    <property type="entry name" value="Immunoglobulins"/>
    <property type="match status" value="1"/>
</dbReference>
<dbReference type="SUPFAM" id="SSF49265">
    <property type="entry name" value="Fibronectin type III"/>
    <property type="match status" value="1"/>
</dbReference>
<accession>A0A1F7F661</accession>
<dbReference type="AlphaFoldDB" id="A0A1F7F661"/>
<evidence type="ECO:0008006" key="3">
    <source>
        <dbReference type="Google" id="ProtNLM"/>
    </source>
</evidence>
<dbReference type="Proteomes" id="UP000179243">
    <property type="component" value="Unassembled WGS sequence"/>
</dbReference>
<evidence type="ECO:0000313" key="1">
    <source>
        <dbReference type="EMBL" id="OGK02129.1"/>
    </source>
</evidence>
<organism evidence="1 2">
    <name type="scientific">Candidatus Raymondbacteria bacterium RIFOXYD12_FULL_49_13</name>
    <dbReference type="NCBI Taxonomy" id="1817890"/>
    <lineage>
        <taxon>Bacteria</taxon>
        <taxon>Raymondiibacteriota</taxon>
    </lineage>
</organism>
<reference evidence="1 2" key="1">
    <citation type="journal article" date="2016" name="Nat. Commun.">
        <title>Thousands of microbial genomes shed light on interconnected biogeochemical processes in an aquifer system.</title>
        <authorList>
            <person name="Anantharaman K."/>
            <person name="Brown C.T."/>
            <person name="Hug L.A."/>
            <person name="Sharon I."/>
            <person name="Castelle C.J."/>
            <person name="Probst A.J."/>
            <person name="Thomas B.C."/>
            <person name="Singh A."/>
            <person name="Wilkins M.J."/>
            <person name="Karaoz U."/>
            <person name="Brodie E.L."/>
            <person name="Williams K.H."/>
            <person name="Hubbard S.S."/>
            <person name="Banfield J.F."/>
        </authorList>
    </citation>
    <scope>NUCLEOTIDE SEQUENCE [LARGE SCALE GENOMIC DNA]</scope>
</reference>
<dbReference type="InterPro" id="IPR036116">
    <property type="entry name" value="FN3_sf"/>
</dbReference>
<dbReference type="InterPro" id="IPR013783">
    <property type="entry name" value="Ig-like_fold"/>
</dbReference>
<dbReference type="EMBL" id="MFYX01000112">
    <property type="protein sequence ID" value="OGK02129.1"/>
    <property type="molecule type" value="Genomic_DNA"/>
</dbReference>
<gene>
    <name evidence="1" type="ORF">A2519_18890</name>
</gene>
<name>A0A1F7F661_UNCRA</name>
<sequence length="299" mass="33766">MKWYWLLPCVLCVIGLLSCEKKDGKTQTPTAPENSAPAAVTAVAPADSFLCRADTLTLSWSCNDPDNDPLTYAVYLDTVNPPQRKMMDSTVTSFHASGLQYKARYFWSIIATDGQDSSIGGPWEFTTDVPVEYISLGNILPALGEVDSCLFNGYVEAYDTTNFNDKIDGFDLFFYDKGFIRCVWRSYTYQNELFYHNPNFDPEDRPFNIFLDEMANADSARSLFASSIEYSDTACVLDTLGDEAIIIQGSWNLGCYMRKGRYFVKFDGISYSDTTQGGDREILKNKYIEFLSVINQKIQ</sequence>